<organism evidence="2 4">
    <name type="scientific">Anaerotignum propionicum DSM 1682</name>
    <dbReference type="NCBI Taxonomy" id="991789"/>
    <lineage>
        <taxon>Bacteria</taxon>
        <taxon>Bacillati</taxon>
        <taxon>Bacillota</taxon>
        <taxon>Clostridia</taxon>
        <taxon>Lachnospirales</taxon>
        <taxon>Anaerotignaceae</taxon>
        <taxon>Anaerotignum</taxon>
    </lineage>
</organism>
<evidence type="ECO:0000313" key="4">
    <source>
        <dbReference type="Proteomes" id="UP000184204"/>
    </source>
</evidence>
<proteinExistence type="predicted"/>
<dbReference type="EMBL" id="FQUA01000011">
    <property type="protein sequence ID" value="SHE95456.1"/>
    <property type="molecule type" value="Genomic_DNA"/>
</dbReference>
<dbReference type="OrthoDB" id="5355596at2"/>
<dbReference type="InterPro" id="IPR032066">
    <property type="entry name" value="GP3_package"/>
</dbReference>
<reference evidence="4" key="3">
    <citation type="submission" date="2016-11" db="EMBL/GenBank/DDBJ databases">
        <authorList>
            <person name="Jaros S."/>
            <person name="Januszkiewicz K."/>
            <person name="Wedrychowicz H."/>
        </authorList>
    </citation>
    <scope>NUCLEOTIDE SEQUENCE [LARGE SCALE GENOMIC DNA]</scope>
    <source>
        <strain evidence="4">DSM 1682</strain>
    </source>
</reference>
<evidence type="ECO:0000313" key="2">
    <source>
        <dbReference type="EMBL" id="SHE95456.1"/>
    </source>
</evidence>
<dbReference type="KEGG" id="cpro:CPRO_23300"/>
<dbReference type="Proteomes" id="UP000068026">
    <property type="component" value="Chromosome"/>
</dbReference>
<dbReference type="AlphaFoldDB" id="A0A0X8VA89"/>
<dbReference type="Proteomes" id="UP000184204">
    <property type="component" value="Unassembled WGS sequence"/>
</dbReference>
<reference evidence="1 3" key="1">
    <citation type="journal article" date="2016" name="Genome Announc.">
        <title>Complete Genome Sequence of the Amino Acid-Fermenting Clostridium propionicum X2 (DSM 1682).</title>
        <authorList>
            <person name="Poehlein A."/>
            <person name="Schlien K."/>
            <person name="Chowdhury N.P."/>
            <person name="Gottschalk G."/>
            <person name="Buckel W."/>
            <person name="Daniel R."/>
        </authorList>
    </citation>
    <scope>NUCLEOTIDE SEQUENCE [LARGE SCALE GENOMIC DNA]</scope>
    <source>
        <strain evidence="1 3">X2</strain>
    </source>
</reference>
<reference evidence="3" key="2">
    <citation type="submission" date="2016-01" db="EMBL/GenBank/DDBJ databases">
        <authorList>
            <person name="Poehlein A."/>
            <person name="Schlien K."/>
            <person name="Gottschalk G."/>
            <person name="Buckel W."/>
            <person name="Daniel R."/>
        </authorList>
    </citation>
    <scope>NUCLEOTIDE SEQUENCE [LARGE SCALE GENOMIC DNA]</scope>
    <source>
        <strain evidence="3">X2</strain>
    </source>
</reference>
<reference evidence="2" key="4">
    <citation type="submission" date="2016-11" db="EMBL/GenBank/DDBJ databases">
        <authorList>
            <person name="Varghese N."/>
            <person name="Submissions S."/>
        </authorList>
    </citation>
    <scope>NUCLEOTIDE SEQUENCE</scope>
    <source>
        <strain evidence="2">DSM 1682</strain>
    </source>
</reference>
<sequence>MFFMPKWDRKGMPQYENKEMVEGLMQDYFKMCKGEPLQDENGSVVYQKNGEPTMVGARPPTVSGLACSLGFLSRKDFLEYKGKYAEVVAQARLMLEGYAEERLYDKDGLQGAKFTLTNNFQGWADKTREEYDIQIYEKLDGILEGINNAAKQ</sequence>
<dbReference type="Pfam" id="PF16677">
    <property type="entry name" value="GP3_package"/>
    <property type="match status" value="1"/>
</dbReference>
<name>A0A0X8VA89_ANAPI</name>
<dbReference type="Gene3D" id="1.10.132.80">
    <property type="match status" value="1"/>
</dbReference>
<dbReference type="EMBL" id="CP014223">
    <property type="protein sequence ID" value="AMJ41897.1"/>
    <property type="molecule type" value="Genomic_DNA"/>
</dbReference>
<protein>
    <submittedName>
        <fullName evidence="2">DNA-packaging protein gp3</fullName>
    </submittedName>
</protein>
<gene>
    <name evidence="1" type="ORF">CPRO_23300</name>
    <name evidence="2" type="ORF">SAMN02745151_02327</name>
</gene>
<accession>A0A0X8VA89</accession>
<evidence type="ECO:0000313" key="1">
    <source>
        <dbReference type="EMBL" id="AMJ41897.1"/>
    </source>
</evidence>
<evidence type="ECO:0000313" key="3">
    <source>
        <dbReference type="Proteomes" id="UP000068026"/>
    </source>
</evidence>
<keyword evidence="3" id="KW-1185">Reference proteome</keyword>
<dbReference type="RefSeq" id="WP_066051853.1">
    <property type="nucleotide sequence ID" value="NZ_CP014223.1"/>
</dbReference>